<gene>
    <name evidence="5" type="ORF">MCNOR_1432</name>
</gene>
<keyword evidence="1" id="KW-0175">Coiled coil</keyword>
<dbReference type="EMBL" id="OX458332">
    <property type="protein sequence ID" value="CAI8793472.1"/>
    <property type="molecule type" value="Genomic_DNA"/>
</dbReference>
<keyword evidence="3" id="KW-0472">Membrane</keyword>
<reference evidence="5" key="1">
    <citation type="submission" date="2023-03" db="EMBL/GenBank/DDBJ databases">
        <authorList>
            <person name="Pearce D."/>
        </authorList>
    </citation>
    <scope>NUCLEOTIDE SEQUENCE</scope>
    <source>
        <strain evidence="5">Mc</strain>
    </source>
</reference>
<dbReference type="GO" id="GO:0004851">
    <property type="term" value="F:uroporphyrin-III C-methyltransferase activity"/>
    <property type="evidence" value="ECO:0007669"/>
    <property type="project" value="UniProtKB-EC"/>
</dbReference>
<dbReference type="GO" id="GO:0004852">
    <property type="term" value="F:uroporphyrinogen-III synthase activity"/>
    <property type="evidence" value="ECO:0007669"/>
    <property type="project" value="UniProtKB-EC"/>
</dbReference>
<evidence type="ECO:0000259" key="4">
    <source>
        <dbReference type="Pfam" id="PF02602"/>
    </source>
</evidence>
<dbReference type="EC" id="4.2.1.75" evidence="5"/>
<feature type="region of interest" description="Disordered" evidence="2">
    <location>
        <begin position="661"/>
        <end position="681"/>
    </location>
</feature>
<protein>
    <submittedName>
        <fullName evidence="5">Uroporphyrinogen III methyltransferase / synthase</fullName>
        <ecNumber evidence="5">2.1.1.107</ecNumber>
        <ecNumber evidence="5">4.2.1.75</ecNumber>
    </submittedName>
</protein>
<dbReference type="PANTHER" id="PTHR38043">
    <property type="entry name" value="PROTEIN HEMX"/>
    <property type="match status" value="1"/>
</dbReference>
<name>A0AA35UDE5_METCP</name>
<dbReference type="CDD" id="cd06578">
    <property type="entry name" value="HemD"/>
    <property type="match status" value="1"/>
</dbReference>
<feature type="coiled-coil region" evidence="1">
    <location>
        <begin position="403"/>
        <end position="430"/>
    </location>
</feature>
<dbReference type="PANTHER" id="PTHR38043:SF1">
    <property type="entry name" value="PROTEIN HEMX"/>
    <property type="match status" value="1"/>
</dbReference>
<dbReference type="Gene3D" id="1.10.287.1490">
    <property type="match status" value="1"/>
</dbReference>
<dbReference type="EC" id="2.1.1.107" evidence="5"/>
<feature type="compositionally biased region" description="Basic and acidic residues" evidence="2">
    <location>
        <begin position="267"/>
        <end position="279"/>
    </location>
</feature>
<accession>A0AA35UDE5</accession>
<evidence type="ECO:0000256" key="1">
    <source>
        <dbReference type="SAM" id="Coils"/>
    </source>
</evidence>
<organism evidence="5 6">
    <name type="scientific">Methylococcus capsulatus</name>
    <dbReference type="NCBI Taxonomy" id="414"/>
    <lineage>
        <taxon>Bacteria</taxon>
        <taxon>Pseudomonadati</taxon>
        <taxon>Pseudomonadota</taxon>
        <taxon>Gammaproteobacteria</taxon>
        <taxon>Methylococcales</taxon>
        <taxon>Methylococcaceae</taxon>
        <taxon>Methylococcus</taxon>
    </lineage>
</organism>
<dbReference type="Pfam" id="PF02602">
    <property type="entry name" value="HEM4"/>
    <property type="match status" value="1"/>
</dbReference>
<keyword evidence="3" id="KW-1133">Transmembrane helix</keyword>
<feature type="compositionally biased region" description="Basic and acidic residues" evidence="2">
    <location>
        <begin position="522"/>
        <end position="537"/>
    </location>
</feature>
<feature type="transmembrane region" description="Helical" evidence="3">
    <location>
        <begin position="312"/>
        <end position="335"/>
    </location>
</feature>
<evidence type="ECO:0000313" key="6">
    <source>
        <dbReference type="Proteomes" id="UP001158598"/>
    </source>
</evidence>
<dbReference type="InterPro" id="IPR036108">
    <property type="entry name" value="4pyrrol_syn_uPrphyn_synt_sf"/>
</dbReference>
<dbReference type="GO" id="GO:0032259">
    <property type="term" value="P:methylation"/>
    <property type="evidence" value="ECO:0007669"/>
    <property type="project" value="UniProtKB-KW"/>
</dbReference>
<dbReference type="GO" id="GO:0033014">
    <property type="term" value="P:tetrapyrrole biosynthetic process"/>
    <property type="evidence" value="ECO:0007669"/>
    <property type="project" value="InterPro"/>
</dbReference>
<feature type="domain" description="Tetrapyrrole biosynthesis uroporphyrinogen III synthase" evidence="4">
    <location>
        <begin position="26"/>
        <end position="247"/>
    </location>
</feature>
<dbReference type="NCBIfam" id="NF005411">
    <property type="entry name" value="PRK06975.1"/>
    <property type="match status" value="1"/>
</dbReference>
<dbReference type="RefSeq" id="WP_238536824.1">
    <property type="nucleotide sequence ID" value="NZ_CP079096.1"/>
</dbReference>
<keyword evidence="5" id="KW-0489">Methyltransferase</keyword>
<dbReference type="AlphaFoldDB" id="A0AA35UDE5"/>
<evidence type="ECO:0000256" key="3">
    <source>
        <dbReference type="SAM" id="Phobius"/>
    </source>
</evidence>
<dbReference type="SUPFAM" id="SSF69618">
    <property type="entry name" value="HemD-like"/>
    <property type="match status" value="1"/>
</dbReference>
<keyword evidence="5" id="KW-0456">Lyase</keyword>
<dbReference type="InterPro" id="IPR003754">
    <property type="entry name" value="4pyrrol_synth_uPrphyn_synth"/>
</dbReference>
<evidence type="ECO:0000256" key="2">
    <source>
        <dbReference type="SAM" id="MobiDB-lite"/>
    </source>
</evidence>
<dbReference type="Pfam" id="PF04375">
    <property type="entry name" value="HemX"/>
    <property type="match status" value="1"/>
</dbReference>
<keyword evidence="5" id="KW-0808">Transferase</keyword>
<keyword evidence="3" id="KW-0812">Transmembrane</keyword>
<sequence>MSPPPSLSGMRVLVTRPKEQAEPLCRLIETAGGKAVRFPLLDIEPSAQAEEGAALLRQASDWDWWIFVSVNAVNRARALDVLRPDGAGPRIAAIGKATADALVDGGIAVDLVPESQANSEGLLETPPMRDVAGRRILIVRGEGGRETLKERLVERGALVQYAELYRRVPVHTGAEALIEGLRTAGLDMLTATSGEAIEHLYRLVPPEDRPRLVETPLVVISERLKNQAGSLGFRHVKVADAASDAAVLQALEDVAARLASLRAAPNDGDKPLAEEEKQMTEAPQSPAAGEVSRHPHGNAAAPPVHPPRRSRVVAWLGYSMLAAILLLATAGYFLIQELRSKQEGLGGELNKGDLHLLELSRQVSSLQTQLATLHSQFATLQSQLGTEDSKLERLLGEQSASFGQRLEDSRKELTRSIETLQRQLSRTHSDVLIADAEYLLGIANQKLHLTGDVKSVLEAMKAADQRLHDSGDPGVFKVREVLAEEINRLEAFQPPDVVGLSARLLAIEAKTRELPLFLPHPDMSKEPRETSKPKSPEPETGDAVESTLEQLKGLVTVRRSDRPVHAVLTPQEAAGLREILLLKLEMTRTSLLRGDDALFHSNLESANAWLNENFDRESPAFKDISDDLRALAGVQLKAAFPDISGSLALLRNIEKLRLETDPVAPASTAAPAGNEAPGDRP</sequence>
<feature type="region of interest" description="Disordered" evidence="2">
    <location>
        <begin position="516"/>
        <end position="545"/>
    </location>
</feature>
<dbReference type="InterPro" id="IPR007470">
    <property type="entry name" value="HemX"/>
</dbReference>
<dbReference type="Gene3D" id="3.40.50.10090">
    <property type="match status" value="2"/>
</dbReference>
<feature type="region of interest" description="Disordered" evidence="2">
    <location>
        <begin position="264"/>
        <end position="306"/>
    </location>
</feature>
<dbReference type="Proteomes" id="UP001158598">
    <property type="component" value="Chromosome"/>
</dbReference>
<proteinExistence type="predicted"/>
<evidence type="ECO:0000313" key="5">
    <source>
        <dbReference type="EMBL" id="CAI8793472.1"/>
    </source>
</evidence>